<feature type="transmembrane region" description="Helical" evidence="7">
    <location>
        <begin position="127"/>
        <end position="145"/>
    </location>
</feature>
<feature type="transmembrane region" description="Helical" evidence="7">
    <location>
        <begin position="20"/>
        <end position="43"/>
    </location>
</feature>
<dbReference type="GO" id="GO:0005886">
    <property type="term" value="C:plasma membrane"/>
    <property type="evidence" value="ECO:0007669"/>
    <property type="project" value="UniProtKB-SubCell"/>
</dbReference>
<dbReference type="InterPro" id="IPR005524">
    <property type="entry name" value="DUF318"/>
</dbReference>
<keyword evidence="4 7" id="KW-0812">Transmembrane</keyword>
<feature type="transmembrane region" description="Helical" evidence="7">
    <location>
        <begin position="277"/>
        <end position="300"/>
    </location>
</feature>
<sequence length="372" mass="40245">MDLNQVFALIEAGLNSLINYVAYHVVTSLIPAFLLAGAINVFLSRDAIIRHLGLESRKLISFPLAAVSSFGLAVCSCTVIPIAAGLYKRGSGIGPTFIFLWVAPAANILALTYTGAILGFDMAVARIIIAFATAFLIGFAMSIIFRNDEASRSKKTGLERVAGMSIVVGGVKGIVLIALLLVTLLMPNYLGATLPNYLNINPCEDKLLIYGYKLLIFTVLFVITMSYALKFIERNHVSVWMHETLWFVRMIFPLLLVGVFVIGVVSKLLPEPWIREWLGGNGLLQTFIACIIGALSYFAALTEAPFVSMLMSLGMGKAPALALLLTGPGMSLPNMLAIIKVFTVKKAAAYILITITVATLTSFIVGKIMWSL</sequence>
<protein>
    <submittedName>
        <fullName evidence="8">Permease</fullName>
    </submittedName>
</protein>
<evidence type="ECO:0000256" key="7">
    <source>
        <dbReference type="SAM" id="Phobius"/>
    </source>
</evidence>
<comment type="caution">
    <text evidence="8">The sequence shown here is derived from an EMBL/GenBank/DDBJ whole genome shotgun (WGS) entry which is preliminary data.</text>
</comment>
<evidence type="ECO:0000256" key="3">
    <source>
        <dbReference type="ARBA" id="ARBA00022475"/>
    </source>
</evidence>
<keyword evidence="5 7" id="KW-1133">Transmembrane helix</keyword>
<feature type="transmembrane region" description="Helical" evidence="7">
    <location>
        <begin position="98"/>
        <end position="120"/>
    </location>
</feature>
<comment type="similarity">
    <text evidence="2">Belongs to the UPF0718 family.</text>
</comment>
<dbReference type="Pfam" id="PF03773">
    <property type="entry name" value="ArsP_1"/>
    <property type="match status" value="1"/>
</dbReference>
<evidence type="ECO:0000313" key="8">
    <source>
        <dbReference type="EMBL" id="HGM58705.1"/>
    </source>
</evidence>
<keyword evidence="6 7" id="KW-0472">Membrane</keyword>
<evidence type="ECO:0000256" key="6">
    <source>
        <dbReference type="ARBA" id="ARBA00023136"/>
    </source>
</evidence>
<evidence type="ECO:0000256" key="2">
    <source>
        <dbReference type="ARBA" id="ARBA00006386"/>
    </source>
</evidence>
<feature type="transmembrane region" description="Helical" evidence="7">
    <location>
        <begin position="244"/>
        <end position="265"/>
    </location>
</feature>
<comment type="subcellular location">
    <subcellularLocation>
        <location evidence="1">Cell membrane</location>
        <topology evidence="1">Multi-pass membrane protein</topology>
    </subcellularLocation>
</comment>
<accession>A0A7C4H9A3</accession>
<dbReference type="EMBL" id="DTBJ01000029">
    <property type="protein sequence ID" value="HGM58705.1"/>
    <property type="molecule type" value="Genomic_DNA"/>
</dbReference>
<name>A0A7C4H9A3_STAMA</name>
<reference evidence="8" key="1">
    <citation type="journal article" date="2020" name="mSystems">
        <title>Genome- and Community-Level Interaction Insights into Carbon Utilization and Element Cycling Functions of Hydrothermarchaeota in Hydrothermal Sediment.</title>
        <authorList>
            <person name="Zhou Z."/>
            <person name="Liu Y."/>
            <person name="Xu W."/>
            <person name="Pan J."/>
            <person name="Luo Z.H."/>
            <person name="Li M."/>
        </authorList>
    </citation>
    <scope>NUCLEOTIDE SEQUENCE [LARGE SCALE GENOMIC DNA]</scope>
    <source>
        <strain evidence="8">SpSt-642</strain>
    </source>
</reference>
<feature type="transmembrane region" description="Helical" evidence="7">
    <location>
        <begin position="64"/>
        <end position="86"/>
    </location>
</feature>
<feature type="transmembrane region" description="Helical" evidence="7">
    <location>
        <begin position="165"/>
        <end position="186"/>
    </location>
</feature>
<dbReference type="PANTHER" id="PTHR43299">
    <property type="entry name" value="UPF0718 PROTEIN YRAQ"/>
    <property type="match status" value="1"/>
</dbReference>
<evidence type="ECO:0000256" key="4">
    <source>
        <dbReference type="ARBA" id="ARBA00022692"/>
    </source>
</evidence>
<feature type="transmembrane region" description="Helical" evidence="7">
    <location>
        <begin position="347"/>
        <end position="370"/>
    </location>
</feature>
<evidence type="ECO:0000256" key="1">
    <source>
        <dbReference type="ARBA" id="ARBA00004651"/>
    </source>
</evidence>
<gene>
    <name evidence="8" type="ORF">ENU14_03850</name>
</gene>
<organism evidence="8">
    <name type="scientific">Staphylothermus marinus</name>
    <dbReference type="NCBI Taxonomy" id="2280"/>
    <lineage>
        <taxon>Archaea</taxon>
        <taxon>Thermoproteota</taxon>
        <taxon>Thermoprotei</taxon>
        <taxon>Desulfurococcales</taxon>
        <taxon>Desulfurococcaceae</taxon>
        <taxon>Staphylothermus</taxon>
    </lineage>
</organism>
<feature type="transmembrane region" description="Helical" evidence="7">
    <location>
        <begin position="207"/>
        <end position="232"/>
    </location>
</feature>
<dbReference type="AlphaFoldDB" id="A0A7C4H9A3"/>
<keyword evidence="3" id="KW-1003">Cell membrane</keyword>
<dbReference type="PANTHER" id="PTHR43299:SF1">
    <property type="entry name" value="UPF0718 PROTEIN YRAQ"/>
    <property type="match status" value="1"/>
</dbReference>
<evidence type="ECO:0000256" key="5">
    <source>
        <dbReference type="ARBA" id="ARBA00022989"/>
    </source>
</evidence>
<proteinExistence type="inferred from homology"/>